<dbReference type="Proteomes" id="UP000000763">
    <property type="component" value="Chromosome 11"/>
</dbReference>
<evidence type="ECO:0000313" key="3">
    <source>
        <dbReference type="EMBL" id="AAX96509.1"/>
    </source>
</evidence>
<name>Q2R5P1_ORYSJ</name>
<keyword evidence="3" id="KW-0121">Carboxypeptidase</keyword>
<dbReference type="InterPro" id="IPR001563">
    <property type="entry name" value="Peptidase_S10"/>
</dbReference>
<dbReference type="GO" id="GO:0004185">
    <property type="term" value="F:serine-type carboxypeptidase activity"/>
    <property type="evidence" value="ECO:0007669"/>
    <property type="project" value="InterPro"/>
</dbReference>
<proteinExistence type="inferred from homology"/>
<organism evidence="3 4">
    <name type="scientific">Oryza sativa subsp. japonica</name>
    <name type="common">Rice</name>
    <dbReference type="NCBI Taxonomy" id="39947"/>
    <lineage>
        <taxon>Eukaryota</taxon>
        <taxon>Viridiplantae</taxon>
        <taxon>Streptophyta</taxon>
        <taxon>Embryophyta</taxon>
        <taxon>Tracheophyta</taxon>
        <taxon>Spermatophyta</taxon>
        <taxon>Magnoliopsida</taxon>
        <taxon>Liliopsida</taxon>
        <taxon>Poales</taxon>
        <taxon>Poaceae</taxon>
        <taxon>BOP clade</taxon>
        <taxon>Oryzoideae</taxon>
        <taxon>Oryzeae</taxon>
        <taxon>Oryzinae</taxon>
        <taxon>Oryza</taxon>
        <taxon>Oryza sativa</taxon>
    </lineage>
</organism>
<keyword evidence="3" id="KW-0378">Hydrolase</keyword>
<dbReference type="EMBL" id="AC120536">
    <property type="protein sequence ID" value="AAX96509.1"/>
    <property type="molecule type" value="Genomic_DNA"/>
</dbReference>
<dbReference type="AlphaFoldDB" id="Q2R5P1"/>
<evidence type="ECO:0000256" key="2">
    <source>
        <dbReference type="SAM" id="MobiDB-lite"/>
    </source>
</evidence>
<dbReference type="SUPFAM" id="SSF53474">
    <property type="entry name" value="alpha/beta-Hydrolases"/>
    <property type="match status" value="1"/>
</dbReference>
<protein>
    <submittedName>
        <fullName evidence="3">Serine carboxypeptidase I-related</fullName>
    </submittedName>
</protein>
<dbReference type="Gene3D" id="3.40.50.11320">
    <property type="match status" value="1"/>
</dbReference>
<accession>Q2R5P1</accession>
<keyword evidence="3" id="KW-0645">Protease</keyword>
<feature type="region of interest" description="Disordered" evidence="2">
    <location>
        <begin position="17"/>
        <end position="46"/>
    </location>
</feature>
<dbReference type="GO" id="GO:0006508">
    <property type="term" value="P:proteolysis"/>
    <property type="evidence" value="ECO:0007669"/>
    <property type="project" value="InterPro"/>
</dbReference>
<reference evidence="4" key="1">
    <citation type="journal article" date="2005" name="Nature">
        <title>The map-based sequence of the rice genome.</title>
        <authorList>
            <consortium name="International rice genome sequencing project (IRGSP)"/>
            <person name="Matsumoto T."/>
            <person name="Wu J."/>
            <person name="Kanamori H."/>
            <person name="Katayose Y."/>
            <person name="Fujisawa M."/>
            <person name="Namiki N."/>
            <person name="Mizuno H."/>
            <person name="Yamamoto K."/>
            <person name="Antonio B.A."/>
            <person name="Baba T."/>
            <person name="Sakata K."/>
            <person name="Nagamura Y."/>
            <person name="Aoki H."/>
            <person name="Arikawa K."/>
            <person name="Arita K."/>
            <person name="Bito T."/>
            <person name="Chiden Y."/>
            <person name="Fujitsuka N."/>
            <person name="Fukunaka R."/>
            <person name="Hamada M."/>
            <person name="Harada C."/>
            <person name="Hayashi A."/>
            <person name="Hijishita S."/>
            <person name="Honda M."/>
            <person name="Hosokawa S."/>
            <person name="Ichikawa Y."/>
            <person name="Idonuma A."/>
            <person name="Iijima M."/>
            <person name="Ikeda M."/>
            <person name="Ikeno M."/>
            <person name="Ito K."/>
            <person name="Ito S."/>
            <person name="Ito T."/>
            <person name="Ito Y."/>
            <person name="Ito Y."/>
            <person name="Iwabuchi A."/>
            <person name="Kamiya K."/>
            <person name="Karasawa W."/>
            <person name="Kurita K."/>
            <person name="Katagiri S."/>
            <person name="Kikuta A."/>
            <person name="Kobayashi H."/>
            <person name="Kobayashi N."/>
            <person name="Machita K."/>
            <person name="Maehara T."/>
            <person name="Masukawa M."/>
            <person name="Mizubayashi T."/>
            <person name="Mukai Y."/>
            <person name="Nagasaki H."/>
            <person name="Nagata Y."/>
            <person name="Naito S."/>
            <person name="Nakashima M."/>
            <person name="Nakama Y."/>
            <person name="Nakamichi Y."/>
            <person name="Nakamura M."/>
            <person name="Meguro A."/>
            <person name="Negishi M."/>
            <person name="Ohta I."/>
            <person name="Ohta T."/>
            <person name="Okamoto M."/>
            <person name="Ono N."/>
            <person name="Saji S."/>
            <person name="Sakaguchi M."/>
            <person name="Sakai K."/>
            <person name="Shibata M."/>
            <person name="Shimokawa T."/>
            <person name="Song J."/>
            <person name="Takazaki Y."/>
            <person name="Terasawa K."/>
            <person name="Tsugane M."/>
            <person name="Tsuji K."/>
            <person name="Ueda S."/>
            <person name="Waki K."/>
            <person name="Yamagata H."/>
            <person name="Yamamoto M."/>
            <person name="Yamamoto S."/>
            <person name="Yamane H."/>
            <person name="Yoshiki S."/>
            <person name="Yoshihara R."/>
            <person name="Yukawa K."/>
            <person name="Zhong H."/>
            <person name="Yano M."/>
            <person name="Yuan Q."/>
            <person name="Ouyang S."/>
            <person name="Liu J."/>
            <person name="Jones K.M."/>
            <person name="Gansberger K."/>
            <person name="Moffat K."/>
            <person name="Hill J."/>
            <person name="Bera J."/>
            <person name="Fadrosh D."/>
            <person name="Jin S."/>
            <person name="Johri S."/>
            <person name="Kim M."/>
            <person name="Overton L."/>
            <person name="Reardon M."/>
            <person name="Tsitrin T."/>
            <person name="Vuong H."/>
            <person name="Weaver B."/>
            <person name="Ciecko A."/>
            <person name="Tallon L."/>
            <person name="Jackson J."/>
            <person name="Pai G."/>
            <person name="Aken S.V."/>
            <person name="Utterback T."/>
            <person name="Reidmuller S."/>
            <person name="Feldblyum T."/>
            <person name="Hsiao J."/>
            <person name="Zismann V."/>
            <person name="Iobst S."/>
            <person name="de Vazeille A.R."/>
            <person name="Buell C.R."/>
            <person name="Ying K."/>
            <person name="Li Y."/>
            <person name="Lu T."/>
            <person name="Huang Y."/>
            <person name="Zhao Q."/>
            <person name="Feng Q."/>
            <person name="Zhang L."/>
            <person name="Zhu J."/>
            <person name="Weng Q."/>
            <person name="Mu J."/>
            <person name="Lu Y."/>
            <person name="Fan D."/>
            <person name="Liu Y."/>
            <person name="Guan J."/>
            <person name="Zhang Y."/>
            <person name="Yu S."/>
            <person name="Liu X."/>
            <person name="Zhang Y."/>
            <person name="Hong G."/>
            <person name="Han B."/>
            <person name="Choisne N."/>
            <person name="Demange N."/>
            <person name="Orjeda G."/>
            <person name="Samain S."/>
            <person name="Cattolico L."/>
            <person name="Pelletier E."/>
            <person name="Couloux A."/>
            <person name="Segurens B."/>
            <person name="Wincker P."/>
            <person name="D'Hont A."/>
            <person name="Scarpelli C."/>
            <person name="Weissenbach J."/>
            <person name="Salanoubat M."/>
            <person name="Quetier F."/>
            <person name="Yu Y."/>
            <person name="Kim H.R."/>
            <person name="Rambo T."/>
            <person name="Currie J."/>
            <person name="Collura K."/>
            <person name="Luo M."/>
            <person name="Yang T."/>
            <person name="Ammiraju J.S.S."/>
            <person name="Engler F."/>
            <person name="Soderlund C."/>
            <person name="Wing R.A."/>
            <person name="Palmer L.E."/>
            <person name="de la Bastide M."/>
            <person name="Spiegel L."/>
            <person name="Nascimento L."/>
            <person name="Zutavern T."/>
            <person name="O'Shaughnessy A."/>
            <person name="Dike S."/>
            <person name="Dedhia N."/>
            <person name="Preston R."/>
            <person name="Balija V."/>
            <person name="McCombie W.R."/>
            <person name="Chow T."/>
            <person name="Chen H."/>
            <person name="Chung M."/>
            <person name="Chen C."/>
            <person name="Shaw J."/>
            <person name="Wu H."/>
            <person name="Hsiao K."/>
            <person name="Chao Y."/>
            <person name="Chu M."/>
            <person name="Cheng C."/>
            <person name="Hour A."/>
            <person name="Lee P."/>
            <person name="Lin S."/>
            <person name="Lin Y."/>
            <person name="Liou J."/>
            <person name="Liu S."/>
            <person name="Hsing Y."/>
            <person name="Raghuvanshi S."/>
            <person name="Mohanty A."/>
            <person name="Bharti A.K."/>
            <person name="Gaur A."/>
            <person name="Gupta V."/>
            <person name="Kumar D."/>
            <person name="Ravi V."/>
            <person name="Vij S."/>
            <person name="Kapur A."/>
            <person name="Khurana P."/>
            <person name="Khurana P."/>
            <person name="Khurana J.P."/>
            <person name="Tyagi A.K."/>
            <person name="Gaikwad K."/>
            <person name="Singh A."/>
            <person name="Dalal V."/>
            <person name="Srivastava S."/>
            <person name="Dixit A."/>
            <person name="Pal A.K."/>
            <person name="Ghazi I.A."/>
            <person name="Yadav M."/>
            <person name="Pandit A."/>
            <person name="Bhargava A."/>
            <person name="Sureshbabu K."/>
            <person name="Batra K."/>
            <person name="Sharma T.R."/>
            <person name="Mohapatra T."/>
            <person name="Singh N.K."/>
            <person name="Messing J."/>
            <person name="Nelson A.B."/>
            <person name="Fuks G."/>
            <person name="Kavchok S."/>
            <person name="Keizer G."/>
            <person name="Linton E."/>
            <person name="Llaca V."/>
            <person name="Song R."/>
            <person name="Tanyolac B."/>
            <person name="Young S."/>
            <person name="Ho-Il K."/>
            <person name="Hahn J.H."/>
            <person name="Sangsakoo G."/>
            <person name="Vanavichit A."/>
            <person name="de Mattos Luiz.A.T."/>
            <person name="Zimmer P.D."/>
            <person name="Malone G."/>
            <person name="Dellagostin O."/>
            <person name="de Oliveira A.C."/>
            <person name="Bevan M."/>
            <person name="Bancroft I."/>
            <person name="Minx P."/>
            <person name="Cordum H."/>
            <person name="Wilson R."/>
            <person name="Cheng Z."/>
            <person name="Jin W."/>
            <person name="Jiang J."/>
            <person name="Leong S.A."/>
            <person name="Iwama H."/>
            <person name="Gojobori T."/>
            <person name="Itoh T."/>
            <person name="Niimura Y."/>
            <person name="Fujii Y."/>
            <person name="Habara T."/>
            <person name="Sakai H."/>
            <person name="Sato Y."/>
            <person name="Wilson G."/>
            <person name="Kumar K."/>
            <person name="McCouch S."/>
            <person name="Juretic N."/>
            <person name="Hoen D."/>
            <person name="Wright S."/>
            <person name="Bruskiewich R."/>
            <person name="Bureau T."/>
            <person name="Miyao A."/>
            <person name="Hirochika H."/>
            <person name="Nishikawa T."/>
            <person name="Kadowaki K."/>
            <person name="Sugiura M."/>
            <person name="Burr B."/>
            <person name="Sasaki T."/>
        </authorList>
    </citation>
    <scope>NUCLEOTIDE SEQUENCE [LARGE SCALE GENOMIC DNA]</scope>
    <source>
        <strain evidence="4">cv. Nipponbare</strain>
    </source>
</reference>
<evidence type="ECO:0000313" key="4">
    <source>
        <dbReference type="Proteomes" id="UP000000763"/>
    </source>
</evidence>
<sequence length="161" mass="17548">MASNLNRPDLTSWTWRSMDEVTPGSMGKEETLAPGGSSGEDAAASSIPLGDHDTVLPFLGTQTWVRSLNYPIVDDWRAWHVDGQSAGFTVAYGNNLTFATVKVTQLKPHKVDVKTVDSLKIALGYVTLSTVNNQDSTDLGWTITAKPSIILMNEMVTEITY</sequence>
<dbReference type="Pfam" id="PF00450">
    <property type="entry name" value="Peptidase_S10"/>
    <property type="match status" value="1"/>
</dbReference>
<reference evidence="4" key="2">
    <citation type="journal article" date="2008" name="Nucleic Acids Res.">
        <title>The rice annotation project database (RAP-DB): 2008 update.</title>
        <authorList>
            <consortium name="The rice annotation project (RAP)"/>
        </authorList>
    </citation>
    <scope>GENOME REANNOTATION</scope>
    <source>
        <strain evidence="4">cv. Nipponbare</strain>
    </source>
</reference>
<evidence type="ECO:0000256" key="1">
    <source>
        <dbReference type="ARBA" id="ARBA00009431"/>
    </source>
</evidence>
<dbReference type="InterPro" id="IPR029058">
    <property type="entry name" value="AB_hydrolase_fold"/>
</dbReference>
<comment type="similarity">
    <text evidence="1">Belongs to the peptidase S10 family.</text>
</comment>
<feature type="compositionally biased region" description="Low complexity" evidence="2">
    <location>
        <begin position="33"/>
        <end position="46"/>
    </location>
</feature>
<gene>
    <name evidence="3" type="ordered locus">LOC_Os11g24320</name>
</gene>